<organism evidence="1 2">
    <name type="scientific">Brevundimonas pondensis</name>
    <dbReference type="NCBI Taxonomy" id="2774189"/>
    <lineage>
        <taxon>Bacteria</taxon>
        <taxon>Pseudomonadati</taxon>
        <taxon>Pseudomonadota</taxon>
        <taxon>Alphaproteobacteria</taxon>
        <taxon>Caulobacterales</taxon>
        <taxon>Caulobacteraceae</taxon>
        <taxon>Brevundimonas</taxon>
    </lineage>
</organism>
<gene>
    <name evidence="1" type="ORF">IFE19_01350</name>
</gene>
<name>A0ABX7SMQ5_9CAUL</name>
<keyword evidence="2" id="KW-1185">Reference proteome</keyword>
<accession>A0ABX7SMQ5</accession>
<proteinExistence type="predicted"/>
<evidence type="ECO:0000313" key="1">
    <source>
        <dbReference type="EMBL" id="QTC88082.1"/>
    </source>
</evidence>
<sequence length="56" mass="5962">MAEVRFAASTIEGAVILRVWSGAVESLAKLSPQQARDLAQVLLATADEAEGDDARY</sequence>
<evidence type="ECO:0000313" key="2">
    <source>
        <dbReference type="Proteomes" id="UP000663942"/>
    </source>
</evidence>
<dbReference type="RefSeq" id="WP_207825037.1">
    <property type="nucleotide sequence ID" value="NZ_CP062006.1"/>
</dbReference>
<dbReference type="EMBL" id="CP062006">
    <property type="protein sequence ID" value="QTC88082.1"/>
    <property type="molecule type" value="Genomic_DNA"/>
</dbReference>
<reference evidence="1 2" key="1">
    <citation type="submission" date="2020-09" db="EMBL/GenBank/DDBJ databases">
        <title>Brevundimonas sp. LVF1 isolated from an oligotrophic pond in Goettingen, Germany.</title>
        <authorList>
            <person name="Friedrich I."/>
            <person name="Klassen A."/>
            <person name="Neubauer H."/>
            <person name="Schneider D."/>
            <person name="Hertel R."/>
            <person name="Daniel R."/>
        </authorList>
    </citation>
    <scope>NUCLEOTIDE SEQUENCE [LARGE SCALE GENOMIC DNA]</scope>
    <source>
        <strain evidence="1 2">LVF1</strain>
    </source>
</reference>
<protein>
    <submittedName>
        <fullName evidence="1">Uncharacterized protein</fullName>
    </submittedName>
</protein>
<dbReference type="Proteomes" id="UP000663942">
    <property type="component" value="Chromosome"/>
</dbReference>